<proteinExistence type="predicted"/>
<gene>
    <name evidence="1" type="ORF">EZS28_053164</name>
</gene>
<comment type="caution">
    <text evidence="1">The sequence shown here is derived from an EMBL/GenBank/DDBJ whole genome shotgun (WGS) entry which is preliminary data.</text>
</comment>
<dbReference type="OrthoDB" id="10524412at2759"/>
<reference evidence="1 2" key="1">
    <citation type="submission" date="2019-03" db="EMBL/GenBank/DDBJ databases">
        <title>Single cell metagenomics reveals metabolic interactions within the superorganism composed of flagellate Streblomastix strix and complex community of Bacteroidetes bacteria on its surface.</title>
        <authorList>
            <person name="Treitli S.C."/>
            <person name="Kolisko M."/>
            <person name="Husnik F."/>
            <person name="Keeling P."/>
            <person name="Hampl V."/>
        </authorList>
    </citation>
    <scope>NUCLEOTIDE SEQUENCE [LARGE SCALE GENOMIC DNA]</scope>
    <source>
        <strain evidence="1">ST1C</strain>
    </source>
</reference>
<evidence type="ECO:0000313" key="2">
    <source>
        <dbReference type="Proteomes" id="UP000324800"/>
    </source>
</evidence>
<dbReference type="EMBL" id="SNRW01042179">
    <property type="protein sequence ID" value="KAA6333496.1"/>
    <property type="molecule type" value="Genomic_DNA"/>
</dbReference>
<dbReference type="Proteomes" id="UP000324800">
    <property type="component" value="Unassembled WGS sequence"/>
</dbReference>
<name>A0A5J4RH95_9EUKA</name>
<evidence type="ECO:0000313" key="1">
    <source>
        <dbReference type="EMBL" id="KAA6333496.1"/>
    </source>
</evidence>
<accession>A0A5J4RH95</accession>
<protein>
    <submittedName>
        <fullName evidence="1">Uncharacterized protein</fullName>
    </submittedName>
</protein>
<sequence>MAGRFTKHIKIREANDQVNRDVKRKEMMNIINSEDRFSEEKGKLFKASVKGHIDKNHINDHINFPPIWRKRTYKTDEKKIAKFTYKKMKKQGITVNKLVTKSTQILSTHDEFM</sequence>
<organism evidence="1 2">
    <name type="scientific">Streblomastix strix</name>
    <dbReference type="NCBI Taxonomy" id="222440"/>
    <lineage>
        <taxon>Eukaryota</taxon>
        <taxon>Metamonada</taxon>
        <taxon>Preaxostyla</taxon>
        <taxon>Oxymonadida</taxon>
        <taxon>Streblomastigidae</taxon>
        <taxon>Streblomastix</taxon>
    </lineage>
</organism>
<dbReference type="AlphaFoldDB" id="A0A5J4RH95"/>